<name>A0A1J3IPX4_NOCCA</name>
<evidence type="ECO:0000313" key="2">
    <source>
        <dbReference type="EMBL" id="JAU82037.1"/>
    </source>
</evidence>
<dbReference type="AlphaFoldDB" id="A0A1J3IPX4"/>
<protein>
    <recommendedName>
        <fullName evidence="3">Cotton fiber protein</fullName>
    </recommendedName>
</protein>
<dbReference type="EMBL" id="GEVM01023901">
    <property type="protein sequence ID" value="JAU82037.1"/>
    <property type="molecule type" value="Transcribed_RNA"/>
</dbReference>
<feature type="region of interest" description="Disordered" evidence="1">
    <location>
        <begin position="60"/>
        <end position="89"/>
    </location>
</feature>
<accession>A0A1J3IPX4</accession>
<dbReference type="PANTHER" id="PTHR33098">
    <property type="entry name" value="COTTON FIBER (DUF761)"/>
    <property type="match status" value="1"/>
</dbReference>
<dbReference type="PANTHER" id="PTHR33098:SF112">
    <property type="entry name" value="COTTON FIBER PROTEIN"/>
    <property type="match status" value="1"/>
</dbReference>
<dbReference type="Pfam" id="PF05553">
    <property type="entry name" value="DUF761"/>
    <property type="match status" value="1"/>
</dbReference>
<sequence>MAKSKDGSLLNRLRQAVNKVKFVLSFKLHSLWGLVPMLGSSSSSSSLRFSFNDRPGLAAAYTEENESDSTGSSRRALRRMQSYDPSSDEDIDNKAEMFIANFYKQLKIERQISLELKYCHGNNQSFNYRSP</sequence>
<organism evidence="2">
    <name type="scientific">Noccaea caerulescens</name>
    <name type="common">Alpine penny-cress</name>
    <name type="synonym">Thlaspi caerulescens</name>
    <dbReference type="NCBI Taxonomy" id="107243"/>
    <lineage>
        <taxon>Eukaryota</taxon>
        <taxon>Viridiplantae</taxon>
        <taxon>Streptophyta</taxon>
        <taxon>Embryophyta</taxon>
        <taxon>Tracheophyta</taxon>
        <taxon>Spermatophyta</taxon>
        <taxon>Magnoliopsida</taxon>
        <taxon>eudicotyledons</taxon>
        <taxon>Gunneridae</taxon>
        <taxon>Pentapetalae</taxon>
        <taxon>rosids</taxon>
        <taxon>malvids</taxon>
        <taxon>Brassicales</taxon>
        <taxon>Brassicaceae</taxon>
        <taxon>Coluteocarpeae</taxon>
        <taxon>Noccaea</taxon>
    </lineage>
</organism>
<evidence type="ECO:0008006" key="3">
    <source>
        <dbReference type="Google" id="ProtNLM"/>
    </source>
</evidence>
<evidence type="ECO:0000256" key="1">
    <source>
        <dbReference type="SAM" id="MobiDB-lite"/>
    </source>
</evidence>
<proteinExistence type="predicted"/>
<reference evidence="2" key="1">
    <citation type="submission" date="2016-07" db="EMBL/GenBank/DDBJ databases">
        <title>De novo transcriptome assembly of four accessions of the metal hyperaccumulator plant Noccaea caerulescens.</title>
        <authorList>
            <person name="Blande D."/>
            <person name="Halimaa P."/>
            <person name="Tervahauta A.I."/>
            <person name="Aarts M.G."/>
            <person name="Karenlampi S.O."/>
        </authorList>
    </citation>
    <scope>NUCLEOTIDE SEQUENCE</scope>
</reference>
<gene>
    <name evidence="2" type="ORF">MP_TR8393_c0_g1_i1_g.26732</name>
</gene>
<dbReference type="InterPro" id="IPR008480">
    <property type="entry name" value="DUF761_pln"/>
</dbReference>